<dbReference type="RefSeq" id="XP_007768819.1">
    <property type="nucleotide sequence ID" value="XM_007770629.1"/>
</dbReference>
<accession>A0A5M3MRX2</accession>
<proteinExistence type="predicted"/>
<sequence length="507" mass="56074">MSFSSRASISCLANETLLAIFGHIYQHTQDPFLRFPLGHPPRPILNVHSKTMFPYACAEVCRRWLAISAMDARFWRRVVIPIDAPYVTREVIQTVLEASRKNSKITVDICYRGAPLMDPSLEHVRIKLAMECLRPHLSRCSEFTLGGLYRSSTVLLARLFECIVLPEVVDLTLASSIVDTDERFALTVLDCPKLHRVDLDARSLADFVLSSAGWKLWKKCEPVLSATSYRPHGELYPLSPAFFGQAVITAHMRARVAFCIEDVEFSGLDASPSETSDPSPAGLPIFVVPKSDDGNNNNELSVCFSCMDGLSISRLLDHVVPSAKPDVSIAIMSSDLSSFSMKHRLGSRSRLLLSDVNDKASLLAILGNWDGPVLLLSYCPAFDDSVLRLLRKNKKFCPNLINFIVGGCPCTPRALSRMLRARHRAGRRVHGVDVTGDVMLPTEEELTLIEKSVDELCWYEAYRALRGGDGGEDDDEHEADSESETGQLFEGLGGLLPTFSLGDLGTL</sequence>
<dbReference type="AlphaFoldDB" id="A0A5M3MRX2"/>
<name>A0A5M3MRX2_CONPW</name>
<evidence type="ECO:0000313" key="1">
    <source>
        <dbReference type="EMBL" id="EIW81494.1"/>
    </source>
</evidence>
<evidence type="ECO:0008006" key="3">
    <source>
        <dbReference type="Google" id="ProtNLM"/>
    </source>
</evidence>
<dbReference type="Proteomes" id="UP000053558">
    <property type="component" value="Unassembled WGS sequence"/>
</dbReference>
<gene>
    <name evidence="1" type="ORF">CONPUDRAFT_154034</name>
</gene>
<protein>
    <recommendedName>
        <fullName evidence="3">F-box domain-containing protein</fullName>
    </recommendedName>
</protein>
<dbReference type="EMBL" id="JH711578">
    <property type="protein sequence ID" value="EIW81494.1"/>
    <property type="molecule type" value="Genomic_DNA"/>
</dbReference>
<evidence type="ECO:0000313" key="2">
    <source>
        <dbReference type="Proteomes" id="UP000053558"/>
    </source>
</evidence>
<organism evidence="1 2">
    <name type="scientific">Coniophora puteana (strain RWD-64-598)</name>
    <name type="common">Brown rot fungus</name>
    <dbReference type="NCBI Taxonomy" id="741705"/>
    <lineage>
        <taxon>Eukaryota</taxon>
        <taxon>Fungi</taxon>
        <taxon>Dikarya</taxon>
        <taxon>Basidiomycota</taxon>
        <taxon>Agaricomycotina</taxon>
        <taxon>Agaricomycetes</taxon>
        <taxon>Agaricomycetidae</taxon>
        <taxon>Boletales</taxon>
        <taxon>Coniophorineae</taxon>
        <taxon>Coniophoraceae</taxon>
        <taxon>Coniophora</taxon>
    </lineage>
</organism>
<dbReference type="KEGG" id="cput:CONPUDRAFT_154034"/>
<keyword evidence="2" id="KW-1185">Reference proteome</keyword>
<reference evidence="2" key="1">
    <citation type="journal article" date="2012" name="Science">
        <title>The Paleozoic origin of enzymatic lignin decomposition reconstructed from 31 fungal genomes.</title>
        <authorList>
            <person name="Floudas D."/>
            <person name="Binder M."/>
            <person name="Riley R."/>
            <person name="Barry K."/>
            <person name="Blanchette R.A."/>
            <person name="Henrissat B."/>
            <person name="Martinez A.T."/>
            <person name="Otillar R."/>
            <person name="Spatafora J.W."/>
            <person name="Yadav J.S."/>
            <person name="Aerts A."/>
            <person name="Benoit I."/>
            <person name="Boyd A."/>
            <person name="Carlson A."/>
            <person name="Copeland A."/>
            <person name="Coutinho P.M."/>
            <person name="de Vries R.P."/>
            <person name="Ferreira P."/>
            <person name="Findley K."/>
            <person name="Foster B."/>
            <person name="Gaskell J."/>
            <person name="Glotzer D."/>
            <person name="Gorecki P."/>
            <person name="Heitman J."/>
            <person name="Hesse C."/>
            <person name="Hori C."/>
            <person name="Igarashi K."/>
            <person name="Jurgens J.A."/>
            <person name="Kallen N."/>
            <person name="Kersten P."/>
            <person name="Kohler A."/>
            <person name="Kuees U."/>
            <person name="Kumar T.K.A."/>
            <person name="Kuo A."/>
            <person name="LaButti K."/>
            <person name="Larrondo L.F."/>
            <person name="Lindquist E."/>
            <person name="Ling A."/>
            <person name="Lombard V."/>
            <person name="Lucas S."/>
            <person name="Lundell T."/>
            <person name="Martin R."/>
            <person name="McLaughlin D.J."/>
            <person name="Morgenstern I."/>
            <person name="Morin E."/>
            <person name="Murat C."/>
            <person name="Nagy L.G."/>
            <person name="Nolan M."/>
            <person name="Ohm R.A."/>
            <person name="Patyshakuliyeva A."/>
            <person name="Rokas A."/>
            <person name="Ruiz-Duenas F.J."/>
            <person name="Sabat G."/>
            <person name="Salamov A."/>
            <person name="Samejima M."/>
            <person name="Schmutz J."/>
            <person name="Slot J.C."/>
            <person name="St John F."/>
            <person name="Stenlid J."/>
            <person name="Sun H."/>
            <person name="Sun S."/>
            <person name="Syed K."/>
            <person name="Tsang A."/>
            <person name="Wiebenga A."/>
            <person name="Young D."/>
            <person name="Pisabarro A."/>
            <person name="Eastwood D.C."/>
            <person name="Martin F."/>
            <person name="Cullen D."/>
            <person name="Grigoriev I.V."/>
            <person name="Hibbett D.S."/>
        </authorList>
    </citation>
    <scope>NUCLEOTIDE SEQUENCE [LARGE SCALE GENOMIC DNA]</scope>
    <source>
        <strain evidence="2">RWD-64-598 SS2</strain>
    </source>
</reference>
<dbReference type="GeneID" id="19203206"/>
<comment type="caution">
    <text evidence="1">The sequence shown here is derived from an EMBL/GenBank/DDBJ whole genome shotgun (WGS) entry which is preliminary data.</text>
</comment>